<name>A0A6C0E8X2_9ZZZZ</name>
<proteinExistence type="predicted"/>
<dbReference type="EMBL" id="MN739753">
    <property type="protein sequence ID" value="QHT25020.1"/>
    <property type="molecule type" value="Genomic_DNA"/>
</dbReference>
<accession>A0A6C0E8X2</accession>
<sequence length="112" mass="13300">MGISKEFNKDFDEIIDYFRNAIYDVKFPSCELWFSCGITSFNVYSPKMYNVTFRLKNPSNQHYRELILIINSKLKTLEVLYNNIPELSITKGDKINYSDITIKKKSQYENFD</sequence>
<dbReference type="AlphaFoldDB" id="A0A6C0E8X2"/>
<reference evidence="1" key="1">
    <citation type="journal article" date="2020" name="Nature">
        <title>Giant virus diversity and host interactions through global metagenomics.</title>
        <authorList>
            <person name="Schulz F."/>
            <person name="Roux S."/>
            <person name="Paez-Espino D."/>
            <person name="Jungbluth S."/>
            <person name="Walsh D.A."/>
            <person name="Denef V.J."/>
            <person name="McMahon K.D."/>
            <person name="Konstantinidis K.T."/>
            <person name="Eloe-Fadrosh E.A."/>
            <person name="Kyrpides N.C."/>
            <person name="Woyke T."/>
        </authorList>
    </citation>
    <scope>NUCLEOTIDE SEQUENCE</scope>
    <source>
        <strain evidence="1">GVMAG-M-3300023179-150</strain>
    </source>
</reference>
<organism evidence="1">
    <name type="scientific">viral metagenome</name>
    <dbReference type="NCBI Taxonomy" id="1070528"/>
    <lineage>
        <taxon>unclassified sequences</taxon>
        <taxon>metagenomes</taxon>
        <taxon>organismal metagenomes</taxon>
    </lineage>
</organism>
<protein>
    <submittedName>
        <fullName evidence="1">Uncharacterized protein</fullName>
    </submittedName>
</protein>
<evidence type="ECO:0000313" key="1">
    <source>
        <dbReference type="EMBL" id="QHT25020.1"/>
    </source>
</evidence>